<keyword evidence="2" id="KW-1185">Reference proteome</keyword>
<dbReference type="Proteomes" id="UP000259400">
    <property type="component" value="Unassembled WGS sequence"/>
</dbReference>
<evidence type="ECO:0000313" key="1">
    <source>
        <dbReference type="EMBL" id="VVK17343.1"/>
    </source>
</evidence>
<gene>
    <name evidence="1" type="ORF">SAMEA3538468_04394</name>
</gene>
<proteinExistence type="predicted"/>
<evidence type="ECO:0000313" key="2">
    <source>
        <dbReference type="Proteomes" id="UP000259400"/>
    </source>
</evidence>
<reference evidence="1 2" key="1">
    <citation type="submission" date="2019-09" db="EMBL/GenBank/DDBJ databases">
        <authorList>
            <consortium name="Pathogen Informatics"/>
        </authorList>
    </citation>
    <scope>NUCLEOTIDE SEQUENCE [LARGE SCALE GENOMIC DNA]</scope>
    <source>
        <strain evidence="1 2">EuSCAPE_IL010</strain>
    </source>
</reference>
<organism evidence="1 2">
    <name type="scientific">Klebsiella quasivariicola</name>
    <dbReference type="NCBI Taxonomy" id="2026240"/>
    <lineage>
        <taxon>Bacteria</taxon>
        <taxon>Pseudomonadati</taxon>
        <taxon>Pseudomonadota</taxon>
        <taxon>Gammaproteobacteria</taxon>
        <taxon>Enterobacterales</taxon>
        <taxon>Enterobacteriaceae</taxon>
        <taxon>Klebsiella/Raoultella group</taxon>
        <taxon>Klebsiella</taxon>
        <taxon>Klebsiella pneumoniae complex</taxon>
    </lineage>
</organism>
<accession>A0ABY6X2D0</accession>
<sequence length="57" mass="6537">MLPDYYLPAADIVALPGEMAASRFPRTEYFICMLREALLVHRWGLVLSPVKLKLFRG</sequence>
<protein>
    <submittedName>
        <fullName evidence="1">Uncharacterized protein</fullName>
    </submittedName>
</protein>
<comment type="caution">
    <text evidence="1">The sequence shown here is derived from an EMBL/GenBank/DDBJ whole genome shotgun (WGS) entry which is preliminary data.</text>
</comment>
<name>A0ABY6X2D0_9ENTR</name>
<dbReference type="EMBL" id="UJYZ02000027">
    <property type="protein sequence ID" value="VVK17343.1"/>
    <property type="molecule type" value="Genomic_DNA"/>
</dbReference>